<name>A0A0R0M8B1_9MICR</name>
<dbReference type="AlphaFoldDB" id="A0A0R0M8B1"/>
<evidence type="ECO:0000313" key="3">
    <source>
        <dbReference type="Proteomes" id="UP000051530"/>
    </source>
</evidence>
<proteinExistence type="predicted"/>
<evidence type="ECO:0000313" key="2">
    <source>
        <dbReference type="EMBL" id="KRH94571.1"/>
    </source>
</evidence>
<feature type="region of interest" description="Disordered" evidence="1">
    <location>
        <begin position="68"/>
        <end position="95"/>
    </location>
</feature>
<accession>A0A0R0M8B1</accession>
<protein>
    <submittedName>
        <fullName evidence="2">Uncharacterized protein</fullName>
    </submittedName>
</protein>
<organism evidence="2 3">
    <name type="scientific">Pseudoloma neurophilia</name>
    <dbReference type="NCBI Taxonomy" id="146866"/>
    <lineage>
        <taxon>Eukaryota</taxon>
        <taxon>Fungi</taxon>
        <taxon>Fungi incertae sedis</taxon>
        <taxon>Microsporidia</taxon>
        <taxon>Pseudoloma</taxon>
    </lineage>
</organism>
<comment type="caution">
    <text evidence="2">The sequence shown here is derived from an EMBL/GenBank/DDBJ whole genome shotgun (WGS) entry which is preliminary data.</text>
</comment>
<gene>
    <name evidence="2" type="ORF">M153_2080008517</name>
</gene>
<evidence type="ECO:0000256" key="1">
    <source>
        <dbReference type="SAM" id="MobiDB-lite"/>
    </source>
</evidence>
<sequence length="121" mass="13844">MAEKIVFVLDISEKEKNELITTNFFAGLAPHTAIYLQRENVRGVQKAKKELEKLETILFSEATSATQAQVRPTITPAKPLKTKQHPSKEQQENDAFSIQIMTTTTRTVLYRKYEKGKDYVL</sequence>
<keyword evidence="3" id="KW-1185">Reference proteome</keyword>
<dbReference type="VEuPathDB" id="MicrosporidiaDB:M153_2080008517"/>
<dbReference type="EMBL" id="LGUB01000056">
    <property type="protein sequence ID" value="KRH94571.1"/>
    <property type="molecule type" value="Genomic_DNA"/>
</dbReference>
<reference evidence="2 3" key="1">
    <citation type="submission" date="2015-07" db="EMBL/GenBank/DDBJ databases">
        <title>The genome of Pseudoloma neurophilia, a relevant intracellular parasite of the zebrafish.</title>
        <authorList>
            <person name="Ndikumana S."/>
            <person name="Pelin A."/>
            <person name="Sanders J."/>
            <person name="Corradi N."/>
        </authorList>
    </citation>
    <scope>NUCLEOTIDE SEQUENCE [LARGE SCALE GENOMIC DNA]</scope>
    <source>
        <strain evidence="2 3">MK1</strain>
    </source>
</reference>
<dbReference type="Proteomes" id="UP000051530">
    <property type="component" value="Unassembled WGS sequence"/>
</dbReference>